<dbReference type="EMBL" id="CP063458">
    <property type="protein sequence ID" value="QOV89059.1"/>
    <property type="molecule type" value="Genomic_DNA"/>
</dbReference>
<evidence type="ECO:0000313" key="8">
    <source>
        <dbReference type="EMBL" id="QOV89059.1"/>
    </source>
</evidence>
<protein>
    <submittedName>
        <fullName evidence="8">TerC family protein</fullName>
    </submittedName>
</protein>
<keyword evidence="9" id="KW-1185">Reference proteome</keyword>
<feature type="transmembrane region" description="Helical" evidence="7">
    <location>
        <begin position="6"/>
        <end position="23"/>
    </location>
</feature>
<feature type="transmembrane region" description="Helical" evidence="7">
    <location>
        <begin position="309"/>
        <end position="327"/>
    </location>
</feature>
<dbReference type="PANTHER" id="PTHR30238:SF0">
    <property type="entry name" value="THYLAKOID MEMBRANE PROTEIN TERC, CHLOROPLASTIC"/>
    <property type="match status" value="1"/>
</dbReference>
<evidence type="ECO:0000313" key="9">
    <source>
        <dbReference type="Proteomes" id="UP000593765"/>
    </source>
</evidence>
<evidence type="ECO:0000256" key="4">
    <source>
        <dbReference type="ARBA" id="ARBA00022989"/>
    </source>
</evidence>
<evidence type="ECO:0000256" key="3">
    <source>
        <dbReference type="ARBA" id="ARBA00022692"/>
    </source>
</evidence>
<comment type="subcellular location">
    <subcellularLocation>
        <location evidence="1">Membrane</location>
        <topology evidence="1">Multi-pass membrane protein</topology>
    </subcellularLocation>
</comment>
<evidence type="ECO:0000256" key="6">
    <source>
        <dbReference type="SAM" id="MobiDB-lite"/>
    </source>
</evidence>
<dbReference type="AlphaFoldDB" id="A0A7M2WUD5"/>
<comment type="similarity">
    <text evidence="2">Belongs to the TerC family.</text>
</comment>
<feature type="transmembrane region" description="Helical" evidence="7">
    <location>
        <begin position="245"/>
        <end position="266"/>
    </location>
</feature>
<proteinExistence type="inferred from homology"/>
<sequence length="389" mass="42666">MLYLWIGFIAAVLVLVALDLFVFHRKDEVMSIRSALKWSAFWIALALVFNVAIYFMYAGHWLGLGQIKTTLHPNGLNGFEAAALFFTGYVVEQSLSVDNLFVMAVIFGYFAIPPKYQHRVLFWGIIGVLLMRGAMIGIGAALISKFSWILYVFGVFLLYTAYKMLFGGGESDPQNSAILRFARRFFPVTHEFHGHRFAVRESELGAAEDIDEPEDAKTPPAAAGPSDAAPTTAVHHHAKPGSNRWVLTPLALALVVIETTDLIFAVDSIPAIFGITDDPFLVFTSNVFAVLGLRSLFFALAGILEKFEYLKVSLAAVLALVGVKMLANKWLHDIPGINFYMLGLVAVFLTAGIVASIRSDRRKQANASKNPDMSSHPAPASPVKTDPPT</sequence>
<feature type="region of interest" description="Disordered" evidence="6">
    <location>
        <begin position="363"/>
        <end position="389"/>
    </location>
</feature>
<keyword evidence="5 7" id="KW-0472">Membrane</keyword>
<dbReference type="InterPro" id="IPR005496">
    <property type="entry name" value="Integral_membrane_TerC"/>
</dbReference>
<evidence type="ECO:0000256" key="5">
    <source>
        <dbReference type="ARBA" id="ARBA00023136"/>
    </source>
</evidence>
<dbReference type="InterPro" id="IPR022369">
    <property type="entry name" value="Integral_membrane_TerC_rswitch"/>
</dbReference>
<feature type="transmembrane region" description="Helical" evidence="7">
    <location>
        <begin position="120"/>
        <end position="142"/>
    </location>
</feature>
<organism evidence="8 9">
    <name type="scientific">Humisphaera borealis</name>
    <dbReference type="NCBI Taxonomy" id="2807512"/>
    <lineage>
        <taxon>Bacteria</taxon>
        <taxon>Pseudomonadati</taxon>
        <taxon>Planctomycetota</taxon>
        <taxon>Phycisphaerae</taxon>
        <taxon>Tepidisphaerales</taxon>
        <taxon>Tepidisphaeraceae</taxon>
        <taxon>Humisphaera</taxon>
    </lineage>
</organism>
<evidence type="ECO:0000256" key="2">
    <source>
        <dbReference type="ARBA" id="ARBA00007511"/>
    </source>
</evidence>
<evidence type="ECO:0000256" key="1">
    <source>
        <dbReference type="ARBA" id="ARBA00004141"/>
    </source>
</evidence>
<dbReference type="Pfam" id="PF03741">
    <property type="entry name" value="TerC"/>
    <property type="match status" value="1"/>
</dbReference>
<dbReference type="NCBIfam" id="TIGR03718">
    <property type="entry name" value="R_switched_Alx"/>
    <property type="match status" value="1"/>
</dbReference>
<evidence type="ECO:0000256" key="7">
    <source>
        <dbReference type="SAM" id="Phobius"/>
    </source>
</evidence>
<accession>A0A7M2WUD5</accession>
<keyword evidence="3 7" id="KW-0812">Transmembrane</keyword>
<gene>
    <name evidence="8" type="ORF">IPV69_23005</name>
</gene>
<feature type="region of interest" description="Disordered" evidence="6">
    <location>
        <begin position="211"/>
        <end position="236"/>
    </location>
</feature>
<dbReference type="GO" id="GO:0016020">
    <property type="term" value="C:membrane"/>
    <property type="evidence" value="ECO:0007669"/>
    <property type="project" value="UniProtKB-SubCell"/>
</dbReference>
<feature type="compositionally biased region" description="Low complexity" evidence="6">
    <location>
        <begin position="218"/>
        <end position="233"/>
    </location>
</feature>
<dbReference type="KEGG" id="hbs:IPV69_23005"/>
<dbReference type="RefSeq" id="WP_206292074.1">
    <property type="nucleotide sequence ID" value="NZ_CP063458.1"/>
</dbReference>
<feature type="transmembrane region" description="Helical" evidence="7">
    <location>
        <begin position="95"/>
        <end position="113"/>
    </location>
</feature>
<feature type="transmembrane region" description="Helical" evidence="7">
    <location>
        <begin position="148"/>
        <end position="166"/>
    </location>
</feature>
<feature type="transmembrane region" description="Helical" evidence="7">
    <location>
        <begin position="339"/>
        <end position="357"/>
    </location>
</feature>
<dbReference type="PANTHER" id="PTHR30238">
    <property type="entry name" value="MEMBRANE BOUND PREDICTED REDOX MODULATOR"/>
    <property type="match status" value="1"/>
</dbReference>
<reference evidence="8 9" key="1">
    <citation type="submission" date="2020-10" db="EMBL/GenBank/DDBJ databases">
        <title>Wide distribution of Phycisphaera-like planctomycetes from WD2101 soil group in peatlands and genome analysis of the first cultivated representative.</title>
        <authorList>
            <person name="Dedysh S.N."/>
            <person name="Beletsky A.V."/>
            <person name="Ivanova A."/>
            <person name="Kulichevskaya I.S."/>
            <person name="Suzina N.E."/>
            <person name="Philippov D.A."/>
            <person name="Rakitin A.L."/>
            <person name="Mardanov A.V."/>
            <person name="Ravin N.V."/>
        </authorList>
    </citation>
    <scope>NUCLEOTIDE SEQUENCE [LARGE SCALE GENOMIC DNA]</scope>
    <source>
        <strain evidence="8 9">M1803</strain>
    </source>
</reference>
<keyword evidence="4 7" id="KW-1133">Transmembrane helix</keyword>
<dbReference type="Proteomes" id="UP000593765">
    <property type="component" value="Chromosome"/>
</dbReference>
<name>A0A7M2WUD5_9BACT</name>
<feature type="transmembrane region" description="Helical" evidence="7">
    <location>
        <begin position="35"/>
        <end position="57"/>
    </location>
</feature>
<feature type="transmembrane region" description="Helical" evidence="7">
    <location>
        <begin position="286"/>
        <end position="304"/>
    </location>
</feature>